<feature type="transmembrane region" description="Helical" evidence="5">
    <location>
        <begin position="91"/>
        <end position="111"/>
    </location>
</feature>
<evidence type="ECO:0000256" key="2">
    <source>
        <dbReference type="ARBA" id="ARBA00022692"/>
    </source>
</evidence>
<evidence type="ECO:0000256" key="5">
    <source>
        <dbReference type="SAM" id="Phobius"/>
    </source>
</evidence>
<feature type="transmembrane region" description="Helical" evidence="5">
    <location>
        <begin position="330"/>
        <end position="351"/>
    </location>
</feature>
<feature type="transmembrane region" description="Helical" evidence="5">
    <location>
        <begin position="382"/>
        <end position="405"/>
    </location>
</feature>
<dbReference type="STRING" id="29172.A0A0D8Y0T1"/>
<keyword evidence="8" id="KW-1185">Reference proteome</keyword>
<comment type="subcellular location">
    <subcellularLocation>
        <location evidence="1">Membrane</location>
        <topology evidence="1">Multi-pass membrane protein</topology>
    </subcellularLocation>
</comment>
<keyword evidence="3 5" id="KW-1133">Transmembrane helix</keyword>
<dbReference type="AlphaFoldDB" id="A0A0D8Y0T1"/>
<evidence type="ECO:0000259" key="6">
    <source>
        <dbReference type="Pfam" id="PF12832"/>
    </source>
</evidence>
<reference evidence="8" key="2">
    <citation type="journal article" date="2016" name="Sci. Rep.">
        <title>Dictyocaulus viviparus genome, variome and transcriptome elucidate lungworm biology and support future intervention.</title>
        <authorList>
            <person name="McNulty S.N."/>
            <person name="Strube C."/>
            <person name="Rosa B.A."/>
            <person name="Martin J.C."/>
            <person name="Tyagi R."/>
            <person name="Choi Y.J."/>
            <person name="Wang Q."/>
            <person name="Hallsworth Pepin K."/>
            <person name="Zhang X."/>
            <person name="Ozersky P."/>
            <person name="Wilson R.K."/>
            <person name="Sternberg P.W."/>
            <person name="Gasser R.B."/>
            <person name="Mitreva M."/>
        </authorList>
    </citation>
    <scope>NUCLEOTIDE SEQUENCE [LARGE SCALE GENOMIC DNA]</scope>
    <source>
        <strain evidence="8">HannoverDv2000</strain>
    </source>
</reference>
<evidence type="ECO:0000313" key="7">
    <source>
        <dbReference type="EMBL" id="KJH49737.1"/>
    </source>
</evidence>
<feature type="transmembrane region" description="Helical" evidence="5">
    <location>
        <begin position="417"/>
        <end position="436"/>
    </location>
</feature>
<feature type="non-terminal residue" evidence="7">
    <location>
        <position position="1"/>
    </location>
</feature>
<dbReference type="Gene3D" id="1.20.1250.20">
    <property type="entry name" value="MFS general substrate transporter like domains"/>
    <property type="match status" value="1"/>
</dbReference>
<proteinExistence type="predicted"/>
<feature type="transmembrane region" description="Helical" evidence="5">
    <location>
        <begin position="297"/>
        <end position="318"/>
    </location>
</feature>
<protein>
    <recommendedName>
        <fullName evidence="6">Major facilitator superfamily associated domain-containing protein</fullName>
    </recommendedName>
</protein>
<dbReference type="Pfam" id="PF12832">
    <property type="entry name" value="MFS_1_like"/>
    <property type="match status" value="1"/>
</dbReference>
<dbReference type="Proteomes" id="UP000053766">
    <property type="component" value="Unassembled WGS sequence"/>
</dbReference>
<dbReference type="GO" id="GO:0016020">
    <property type="term" value="C:membrane"/>
    <property type="evidence" value="ECO:0007669"/>
    <property type="project" value="UniProtKB-SubCell"/>
</dbReference>
<feature type="transmembrane region" description="Helical" evidence="5">
    <location>
        <begin position="218"/>
        <end position="244"/>
    </location>
</feature>
<feature type="transmembrane region" description="Helical" evidence="5">
    <location>
        <begin position="36"/>
        <end position="62"/>
    </location>
</feature>
<dbReference type="InterPro" id="IPR036259">
    <property type="entry name" value="MFS_trans_sf"/>
</dbReference>
<dbReference type="SUPFAM" id="SSF103473">
    <property type="entry name" value="MFS general substrate transporter"/>
    <property type="match status" value="1"/>
</dbReference>
<dbReference type="EMBL" id="KN716224">
    <property type="protein sequence ID" value="KJH49737.1"/>
    <property type="molecule type" value="Genomic_DNA"/>
</dbReference>
<gene>
    <name evidence="7" type="ORF">DICVIV_04077</name>
</gene>
<dbReference type="PANTHER" id="PTHR24064">
    <property type="entry name" value="SOLUTE CARRIER FAMILY 22 MEMBER"/>
    <property type="match status" value="1"/>
</dbReference>
<dbReference type="InterPro" id="IPR024989">
    <property type="entry name" value="MFS_assoc_dom"/>
</dbReference>
<keyword evidence="4 5" id="KW-0472">Membrane</keyword>
<dbReference type="OrthoDB" id="5296287at2759"/>
<feature type="transmembrane region" description="Helical" evidence="5">
    <location>
        <begin position="191"/>
        <end position="212"/>
    </location>
</feature>
<evidence type="ECO:0000256" key="3">
    <source>
        <dbReference type="ARBA" id="ARBA00022989"/>
    </source>
</evidence>
<feature type="transmembrane region" description="Helical" evidence="5">
    <location>
        <begin position="448"/>
        <end position="465"/>
    </location>
</feature>
<keyword evidence="2 5" id="KW-0812">Transmembrane</keyword>
<feature type="transmembrane region" description="Helical" evidence="5">
    <location>
        <begin position="358"/>
        <end position="376"/>
    </location>
</feature>
<accession>A0A0D8Y0T1</accession>
<feature type="domain" description="Major facilitator superfamily associated" evidence="6">
    <location>
        <begin position="188"/>
        <end position="429"/>
    </location>
</feature>
<evidence type="ECO:0000313" key="8">
    <source>
        <dbReference type="Proteomes" id="UP000053766"/>
    </source>
</evidence>
<evidence type="ECO:0000256" key="4">
    <source>
        <dbReference type="ARBA" id="ARBA00023136"/>
    </source>
</evidence>
<organism evidence="7 8">
    <name type="scientific">Dictyocaulus viviparus</name>
    <name type="common">Bovine lungworm</name>
    <dbReference type="NCBI Taxonomy" id="29172"/>
    <lineage>
        <taxon>Eukaryota</taxon>
        <taxon>Metazoa</taxon>
        <taxon>Ecdysozoa</taxon>
        <taxon>Nematoda</taxon>
        <taxon>Chromadorea</taxon>
        <taxon>Rhabditida</taxon>
        <taxon>Rhabditina</taxon>
        <taxon>Rhabditomorpha</taxon>
        <taxon>Strongyloidea</taxon>
        <taxon>Metastrongylidae</taxon>
        <taxon>Dictyocaulus</taxon>
    </lineage>
</organism>
<evidence type="ECO:0000256" key="1">
    <source>
        <dbReference type="ARBA" id="ARBA00004141"/>
    </source>
</evidence>
<sequence>FISEIVDDVTSNIKSLRSVEKPEDILDQLGARHRRLVIAIISCSFVWCFGALSIMSSAFMSIDCGDNCTDSMQTVVNEFDLRDDRAYLSEWSMSFFMIGNMIGGSTFSYAADRQIWKTYSSTAMHVVPSIFSRLLPPSVLRFTSFLYADFFKGHAIREFRQMSVKNQGANIVAWVAAYEHSHTDFRSYTTFFFGLAWVIGYSLVAPYAYISYTWRDMMLWIAASMFLYTVWCWGLVPETLHFLVSKRRAKSIHKWLIGIDYSPPYHTDITNLLQPKSDENTSQNSSFFKEIWSHKIFILYCFVILYLWTCDNFTYFGLSLYSTKLAGNTYINYLLMGLVELPAYVLAPIFLEKCGRKYVVSGTHLLASICFLLPAFSMADNWLSLLCWMLGKFSISCSFMSLFVYASEVFPTSIRNVSVGLCSVLSRGGAIAAPYIRLLGSIWPKSPMFLLASISFVACLLSFLLPETYKKPLPVSIRQSALRSSDLRSP</sequence>
<reference evidence="7 8" key="1">
    <citation type="submission" date="2013-11" db="EMBL/GenBank/DDBJ databases">
        <title>Draft genome of the bovine lungworm Dictyocaulus viviparus.</title>
        <authorList>
            <person name="Mitreva M."/>
        </authorList>
    </citation>
    <scope>NUCLEOTIDE SEQUENCE [LARGE SCALE GENOMIC DNA]</scope>
    <source>
        <strain evidence="7 8">HannoverDv2000</strain>
    </source>
</reference>
<name>A0A0D8Y0T1_DICVI</name>